<feature type="compositionally biased region" description="Basic and acidic residues" evidence="1">
    <location>
        <begin position="57"/>
        <end position="72"/>
    </location>
</feature>
<feature type="compositionally biased region" description="Polar residues" evidence="1">
    <location>
        <begin position="174"/>
        <end position="191"/>
    </location>
</feature>
<name>A0A9P7EQG3_9AGAM</name>
<feature type="compositionally biased region" description="Acidic residues" evidence="1">
    <location>
        <begin position="231"/>
        <end position="247"/>
    </location>
</feature>
<proteinExistence type="predicted"/>
<gene>
    <name evidence="2" type="ORF">F5147DRAFT_798195</name>
</gene>
<dbReference type="Proteomes" id="UP000823399">
    <property type="component" value="Unassembled WGS sequence"/>
</dbReference>
<dbReference type="OrthoDB" id="2692724at2759"/>
<organism evidence="2 3">
    <name type="scientific">Suillus discolor</name>
    <dbReference type="NCBI Taxonomy" id="1912936"/>
    <lineage>
        <taxon>Eukaryota</taxon>
        <taxon>Fungi</taxon>
        <taxon>Dikarya</taxon>
        <taxon>Basidiomycota</taxon>
        <taxon>Agaricomycotina</taxon>
        <taxon>Agaricomycetes</taxon>
        <taxon>Agaricomycetidae</taxon>
        <taxon>Boletales</taxon>
        <taxon>Suillineae</taxon>
        <taxon>Suillaceae</taxon>
        <taxon>Suillus</taxon>
    </lineage>
</organism>
<feature type="region of interest" description="Disordered" evidence="1">
    <location>
        <begin position="56"/>
        <end position="95"/>
    </location>
</feature>
<feature type="compositionally biased region" description="Low complexity" evidence="1">
    <location>
        <begin position="197"/>
        <end position="211"/>
    </location>
</feature>
<evidence type="ECO:0000256" key="1">
    <source>
        <dbReference type="SAM" id="MobiDB-lite"/>
    </source>
</evidence>
<keyword evidence="3" id="KW-1185">Reference proteome</keyword>
<evidence type="ECO:0000313" key="2">
    <source>
        <dbReference type="EMBL" id="KAG2084118.1"/>
    </source>
</evidence>
<accession>A0A9P7EQG3</accession>
<dbReference type="AlphaFoldDB" id="A0A9P7EQG3"/>
<sequence length="247" mass="27620">MSIFVALEKISVRFAFGPQKNRTGLLRTVLDGLVLGSTILQNRTTVQFSVLVQDPLNRTEPDHGSTRSKDISTRLGQSPTRTSSGRQRRPTEKENYRISEVQHVEQRHEQKKQRTNQRTVKALRTVFKHHPEVFDNEPAELHSDADVEEDTMFTDRNVHSKLSFSTGKIPPTLTPVSRHTSSARKSLSNSLVKGYKGSSSSLTAVSSGEASMSDGSPTHPGRHPTFHNSDDEWADDLDADEDDSEDR</sequence>
<comment type="caution">
    <text evidence="2">The sequence shown here is derived from an EMBL/GenBank/DDBJ whole genome shotgun (WGS) entry which is preliminary data.</text>
</comment>
<dbReference type="RefSeq" id="XP_041284466.1">
    <property type="nucleotide sequence ID" value="XM_041443216.1"/>
</dbReference>
<dbReference type="EMBL" id="JABBWM010000236">
    <property type="protein sequence ID" value="KAG2084118.1"/>
    <property type="molecule type" value="Genomic_DNA"/>
</dbReference>
<evidence type="ECO:0000313" key="3">
    <source>
        <dbReference type="Proteomes" id="UP000823399"/>
    </source>
</evidence>
<reference evidence="2" key="1">
    <citation type="journal article" date="2020" name="New Phytol.">
        <title>Comparative genomics reveals dynamic genome evolution in host specialist ectomycorrhizal fungi.</title>
        <authorList>
            <person name="Lofgren L.A."/>
            <person name="Nguyen N.H."/>
            <person name="Vilgalys R."/>
            <person name="Ruytinx J."/>
            <person name="Liao H.L."/>
            <person name="Branco S."/>
            <person name="Kuo A."/>
            <person name="LaButti K."/>
            <person name="Lipzen A."/>
            <person name="Andreopoulos W."/>
            <person name="Pangilinan J."/>
            <person name="Riley R."/>
            <person name="Hundley H."/>
            <person name="Na H."/>
            <person name="Barry K."/>
            <person name="Grigoriev I.V."/>
            <person name="Stajich J.E."/>
            <person name="Kennedy P.G."/>
        </authorList>
    </citation>
    <scope>NUCLEOTIDE SEQUENCE</scope>
    <source>
        <strain evidence="2">FC423</strain>
    </source>
</reference>
<protein>
    <submittedName>
        <fullName evidence="2">Uncharacterized protein</fullName>
    </submittedName>
</protein>
<dbReference type="GeneID" id="64705475"/>
<feature type="region of interest" description="Disordered" evidence="1">
    <location>
        <begin position="163"/>
        <end position="247"/>
    </location>
</feature>
<feature type="compositionally biased region" description="Polar residues" evidence="1">
    <location>
        <begin position="74"/>
        <end position="85"/>
    </location>
</feature>